<evidence type="ECO:0000313" key="3">
    <source>
        <dbReference type="Proteomes" id="UP000033411"/>
    </source>
</evidence>
<dbReference type="RefSeq" id="WP_046139600.1">
    <property type="nucleotide sequence ID" value="NZ_LANJ01000047.1"/>
</dbReference>
<dbReference type="InterPro" id="IPR016181">
    <property type="entry name" value="Acyl_CoA_acyltransferase"/>
</dbReference>
<dbReference type="STRING" id="1293439.WH87_18275"/>
<dbReference type="Proteomes" id="UP000033411">
    <property type="component" value="Unassembled WGS sequence"/>
</dbReference>
<dbReference type="OrthoDB" id="8193702at2"/>
<comment type="caution">
    <text evidence="2">The sequence shown here is derived from an EMBL/GenBank/DDBJ whole genome shotgun (WGS) entry which is preliminary data.</text>
</comment>
<evidence type="ECO:0000259" key="1">
    <source>
        <dbReference type="Pfam" id="PF13480"/>
    </source>
</evidence>
<protein>
    <recommendedName>
        <fullName evidence="1">BioF2-like acetyltransferase domain-containing protein</fullName>
    </recommendedName>
</protein>
<dbReference type="AlphaFoldDB" id="A0A0F5Q2F8"/>
<dbReference type="SUPFAM" id="SSF55729">
    <property type="entry name" value="Acyl-CoA N-acyltransferases (Nat)"/>
    <property type="match status" value="1"/>
</dbReference>
<evidence type="ECO:0000313" key="2">
    <source>
        <dbReference type="EMBL" id="KKC35093.1"/>
    </source>
</evidence>
<organism evidence="2 3">
    <name type="scientific">Devosia epidermidihirudinis</name>
    <dbReference type="NCBI Taxonomy" id="1293439"/>
    <lineage>
        <taxon>Bacteria</taxon>
        <taxon>Pseudomonadati</taxon>
        <taxon>Pseudomonadota</taxon>
        <taxon>Alphaproteobacteria</taxon>
        <taxon>Hyphomicrobiales</taxon>
        <taxon>Devosiaceae</taxon>
        <taxon>Devosia</taxon>
    </lineage>
</organism>
<sequence>MTEITALQAEPLLPRARSTCAELRLDVQVHSSMADAECVWRGLEARAVLTPYQRFDWISGMLAANAEPEGELVIAVIRRAGVPVGLLPLIIRRKFGAAFARFIGAHQSNSDWLLALPDFIPSPSELQIIFRQIASAVGGIDLMVLMNQPESWQGHSNPVLALPHSPAASNLYTTSLAATPAPYVDYRLSAKRRANINRGRRRLEEMLGPVRLARVTDPAMLERVHAEFLAQRGARFDAMGVANIFAEPPYMQFFRDVAADNFEVARPTLTAHALFAGDEIVATCWGTMAGDHYSQYINSTSSGPAGRYSLMGILVADLMDELIHVGITSFDMGLGDFEYKVDWTEPQPVYHSVIALTGRGRFASTLLRQRAAVKRLIKQTPSLWNAAKWLRRSVFKLRKR</sequence>
<dbReference type="InterPro" id="IPR038740">
    <property type="entry name" value="BioF2-like_GNAT_dom"/>
</dbReference>
<keyword evidence="3" id="KW-1185">Reference proteome</keyword>
<dbReference type="EMBL" id="LANJ01000047">
    <property type="protein sequence ID" value="KKC35093.1"/>
    <property type="molecule type" value="Genomic_DNA"/>
</dbReference>
<reference evidence="2 3" key="1">
    <citation type="submission" date="2015-03" db="EMBL/GenBank/DDBJ databases">
        <authorList>
            <person name="Lepp D."/>
            <person name="Hassan Y.I."/>
            <person name="Li X.-Z."/>
            <person name="Zhou T."/>
        </authorList>
    </citation>
    <scope>NUCLEOTIDE SEQUENCE [LARGE SCALE GENOMIC DNA]</scope>
    <source>
        <strain evidence="2 3">E84</strain>
    </source>
</reference>
<accession>A0A0F5Q2F8</accession>
<name>A0A0F5Q2F8_9HYPH</name>
<feature type="domain" description="BioF2-like acetyltransferase" evidence="1">
    <location>
        <begin position="190"/>
        <end position="340"/>
    </location>
</feature>
<gene>
    <name evidence="2" type="ORF">WH87_18275</name>
</gene>
<dbReference type="Pfam" id="PF13480">
    <property type="entry name" value="Acetyltransf_6"/>
    <property type="match status" value="1"/>
</dbReference>
<dbReference type="PATRIC" id="fig|1293439.3.peg.3727"/>
<proteinExistence type="predicted"/>